<dbReference type="InterPro" id="IPR001387">
    <property type="entry name" value="Cro/C1-type_HTH"/>
</dbReference>
<dbReference type="CDD" id="cd00093">
    <property type="entry name" value="HTH_XRE"/>
    <property type="match status" value="1"/>
</dbReference>
<dbReference type="Proteomes" id="UP000245702">
    <property type="component" value="Unassembled WGS sequence"/>
</dbReference>
<dbReference type="RefSeq" id="WP_075756360.1">
    <property type="nucleotide sequence ID" value="NZ_CP146991.1"/>
</dbReference>
<dbReference type="PROSITE" id="PS50943">
    <property type="entry name" value="HTH_CROC1"/>
    <property type="match status" value="1"/>
</dbReference>
<dbReference type="Gene3D" id="1.10.260.40">
    <property type="entry name" value="lambda repressor-like DNA-binding domains"/>
    <property type="match status" value="1"/>
</dbReference>
<sequence length="89" mass="10155">MRILQLCAERNISLNELALSSLLTQSTINNITSGRNKSVKVSTIETICKGLGITLFDFFEPTRRPKFTPEATAELKEFENYLIKKYNLK</sequence>
<protein>
    <submittedName>
        <fullName evidence="2">Helix-turn-helix protein</fullName>
    </submittedName>
</protein>
<reference evidence="2 3" key="1">
    <citation type="submission" date="2016-01" db="EMBL/GenBank/DDBJ databases">
        <authorList>
            <person name="Brown R."/>
        </authorList>
    </citation>
    <scope>NUCLEOTIDE SEQUENCE [LARGE SCALE GENOMIC DNA]</scope>
    <source>
        <strain evidence="2">Sporomusa sphaeroides DSM 2875</strain>
    </source>
</reference>
<gene>
    <name evidence="2" type="ORF">SSPH_01063</name>
</gene>
<comment type="caution">
    <text evidence="2">The sequence shown here is derived from an EMBL/GenBank/DDBJ whole genome shotgun (WGS) entry which is preliminary data.</text>
</comment>
<evidence type="ECO:0000259" key="1">
    <source>
        <dbReference type="PROSITE" id="PS50943"/>
    </source>
</evidence>
<dbReference type="Pfam" id="PF13443">
    <property type="entry name" value="HTH_26"/>
    <property type="match status" value="1"/>
</dbReference>
<dbReference type="SMART" id="SM00530">
    <property type="entry name" value="HTH_XRE"/>
    <property type="match status" value="1"/>
</dbReference>
<keyword evidence="3" id="KW-1185">Reference proteome</keyword>
<name>A0ABP2C1T4_9FIRM</name>
<dbReference type="EMBL" id="FCOW01000004">
    <property type="protein sequence ID" value="CVK18425.1"/>
    <property type="molecule type" value="Genomic_DNA"/>
</dbReference>
<accession>A0ABP2C1T4</accession>
<organism evidence="2 3">
    <name type="scientific">Sporomusa sphaeroides DSM 2875</name>
    <dbReference type="NCBI Taxonomy" id="1337886"/>
    <lineage>
        <taxon>Bacteria</taxon>
        <taxon>Bacillati</taxon>
        <taxon>Bacillota</taxon>
        <taxon>Negativicutes</taxon>
        <taxon>Selenomonadales</taxon>
        <taxon>Sporomusaceae</taxon>
        <taxon>Sporomusa</taxon>
    </lineage>
</organism>
<evidence type="ECO:0000313" key="2">
    <source>
        <dbReference type="EMBL" id="CVK18425.1"/>
    </source>
</evidence>
<dbReference type="SUPFAM" id="SSF47413">
    <property type="entry name" value="lambda repressor-like DNA-binding domains"/>
    <property type="match status" value="1"/>
</dbReference>
<proteinExistence type="predicted"/>
<dbReference type="InterPro" id="IPR010982">
    <property type="entry name" value="Lambda_DNA-bd_dom_sf"/>
</dbReference>
<evidence type="ECO:0000313" key="3">
    <source>
        <dbReference type="Proteomes" id="UP000245702"/>
    </source>
</evidence>
<feature type="domain" description="HTH cro/C1-type" evidence="1">
    <location>
        <begin position="3"/>
        <end position="58"/>
    </location>
</feature>